<evidence type="ECO:0000313" key="2">
    <source>
        <dbReference type="Proteomes" id="UP000187429"/>
    </source>
</evidence>
<dbReference type="SUPFAM" id="SSF57756">
    <property type="entry name" value="Retrovirus zinc finger-like domains"/>
    <property type="match status" value="1"/>
</dbReference>
<name>A0A1R1YJD6_9FUNG</name>
<dbReference type="EMBL" id="LSSM01001329">
    <property type="protein sequence ID" value="OMJ26836.1"/>
    <property type="molecule type" value="Genomic_DNA"/>
</dbReference>
<reference evidence="2" key="1">
    <citation type="submission" date="2017-01" db="EMBL/GenBank/DDBJ databases">
        <authorList>
            <person name="Wang Y."/>
            <person name="White M."/>
            <person name="Kvist S."/>
            <person name="Moncalvo J.-M."/>
        </authorList>
    </citation>
    <scope>NUCLEOTIDE SEQUENCE [LARGE SCALE GENOMIC DNA]</scope>
    <source>
        <strain evidence="2">ID-206-W2</strain>
    </source>
</reference>
<dbReference type="AlphaFoldDB" id="A0A1R1YJD6"/>
<dbReference type="GO" id="GO:0003676">
    <property type="term" value="F:nucleic acid binding"/>
    <property type="evidence" value="ECO:0007669"/>
    <property type="project" value="InterPro"/>
</dbReference>
<keyword evidence="2" id="KW-1185">Reference proteome</keyword>
<dbReference type="Proteomes" id="UP000187429">
    <property type="component" value="Unassembled WGS sequence"/>
</dbReference>
<proteinExistence type="predicted"/>
<accession>A0A1R1YJD6</accession>
<dbReference type="GO" id="GO:0008270">
    <property type="term" value="F:zinc ion binding"/>
    <property type="evidence" value="ECO:0007669"/>
    <property type="project" value="InterPro"/>
</dbReference>
<organism evidence="1 2">
    <name type="scientific">Smittium culicis</name>
    <dbReference type="NCBI Taxonomy" id="133412"/>
    <lineage>
        <taxon>Eukaryota</taxon>
        <taxon>Fungi</taxon>
        <taxon>Fungi incertae sedis</taxon>
        <taxon>Zoopagomycota</taxon>
        <taxon>Kickxellomycotina</taxon>
        <taxon>Harpellomycetes</taxon>
        <taxon>Harpellales</taxon>
        <taxon>Legeriomycetaceae</taxon>
        <taxon>Smittium</taxon>
    </lineage>
</organism>
<dbReference type="InterPro" id="IPR036875">
    <property type="entry name" value="Znf_CCHC_sf"/>
</dbReference>
<evidence type="ECO:0008006" key="3">
    <source>
        <dbReference type="Google" id="ProtNLM"/>
    </source>
</evidence>
<dbReference type="OrthoDB" id="5554389at2759"/>
<protein>
    <recommendedName>
        <fullName evidence="3">CCHC-type domain-containing protein</fullName>
    </recommendedName>
</protein>
<gene>
    <name evidence="1" type="ORF">AYI69_g3752</name>
</gene>
<sequence length="127" mass="14726">MVQLVIKELKPLGEINDVSALWYKDRNEYIPYGMKVLLRKNTIESELPLFLDHEDCRINIFYRGCKEACSYCKKDGHWKSECYTLKNVTSKKKLMNDMTKSSLKFSHPEQAMLGFSTPSASLTKHVT</sequence>
<evidence type="ECO:0000313" key="1">
    <source>
        <dbReference type="EMBL" id="OMJ26836.1"/>
    </source>
</evidence>
<comment type="caution">
    <text evidence="1">The sequence shown here is derived from an EMBL/GenBank/DDBJ whole genome shotgun (WGS) entry which is preliminary data.</text>
</comment>